<feature type="non-terminal residue" evidence="3">
    <location>
        <position position="320"/>
    </location>
</feature>
<accession>A0A9P6TUH5</accession>
<evidence type="ECO:0000313" key="4">
    <source>
        <dbReference type="Proteomes" id="UP000726737"/>
    </source>
</evidence>
<comment type="caution">
    <text evidence="3">The sequence shown here is derived from an EMBL/GenBank/DDBJ whole genome shotgun (WGS) entry which is preliminary data.</text>
</comment>
<name>A0A9P6TUH5_9FUNG</name>
<dbReference type="OrthoDB" id="2448945at2759"/>
<protein>
    <submittedName>
        <fullName evidence="3">Uncharacterized protein</fullName>
    </submittedName>
</protein>
<evidence type="ECO:0000256" key="1">
    <source>
        <dbReference type="SAM" id="Coils"/>
    </source>
</evidence>
<dbReference type="Proteomes" id="UP000726737">
    <property type="component" value="Unassembled WGS sequence"/>
</dbReference>
<keyword evidence="4" id="KW-1185">Reference proteome</keyword>
<reference evidence="3" key="1">
    <citation type="journal article" date="2020" name="Fungal Divers.">
        <title>Resolving the Mortierellaceae phylogeny through synthesis of multi-gene phylogenetics and phylogenomics.</title>
        <authorList>
            <person name="Vandepol N."/>
            <person name="Liber J."/>
            <person name="Desiro A."/>
            <person name="Na H."/>
            <person name="Kennedy M."/>
            <person name="Barry K."/>
            <person name="Grigoriev I.V."/>
            <person name="Miller A.N."/>
            <person name="O'Donnell K."/>
            <person name="Stajich J.E."/>
            <person name="Bonito G."/>
        </authorList>
    </citation>
    <scope>NUCLEOTIDE SEQUENCE</scope>
    <source>
        <strain evidence="3">KOD948</strain>
    </source>
</reference>
<keyword evidence="1" id="KW-0175">Coiled coil</keyword>
<feature type="coiled-coil region" evidence="1">
    <location>
        <begin position="209"/>
        <end position="268"/>
    </location>
</feature>
<evidence type="ECO:0000256" key="2">
    <source>
        <dbReference type="SAM" id="MobiDB-lite"/>
    </source>
</evidence>
<feature type="region of interest" description="Disordered" evidence="2">
    <location>
        <begin position="95"/>
        <end position="121"/>
    </location>
</feature>
<dbReference type="EMBL" id="JAAAJA010001203">
    <property type="protein sequence ID" value="KAG0247809.1"/>
    <property type="molecule type" value="Genomic_DNA"/>
</dbReference>
<proteinExistence type="predicted"/>
<gene>
    <name evidence="3" type="ORF">BG011_000891</name>
</gene>
<evidence type="ECO:0000313" key="3">
    <source>
        <dbReference type="EMBL" id="KAG0247809.1"/>
    </source>
</evidence>
<sequence length="320" mass="36964">MLSVAEVKPPVQRFFSPLENHTVSIEAQVDAATGTAFILWKHIQRSFKGLFLVRAGELDVQFMVDSDYQEVEPLRIRLYPDEILQVVQSQVSVPESSTVNDVKPDAGPRERRRKASHALTRQPSTLLTETDLGKSLVHCSKHMTTHGQDCAASFPSLYESFVKAMMAGQDQQIESIKTRMDADMNLMLVSLMEKMDRNQTQLFEKDRKNKELLKQILEMEKDMEKRQASTTEKMDKNHAQLLEKDRENKEMHENMAVMQKRIHGMQEETLNRLVAIQSRVQAILTQTYELFEYPVPRLFIVLPKEQGSLDKLNLFTHKFK</sequence>
<dbReference type="AlphaFoldDB" id="A0A9P6TUH5"/>
<organism evidence="3 4">
    <name type="scientific">Mortierella polycephala</name>
    <dbReference type="NCBI Taxonomy" id="41804"/>
    <lineage>
        <taxon>Eukaryota</taxon>
        <taxon>Fungi</taxon>
        <taxon>Fungi incertae sedis</taxon>
        <taxon>Mucoromycota</taxon>
        <taxon>Mortierellomycotina</taxon>
        <taxon>Mortierellomycetes</taxon>
        <taxon>Mortierellales</taxon>
        <taxon>Mortierellaceae</taxon>
        <taxon>Mortierella</taxon>
    </lineage>
</organism>